<dbReference type="SUPFAM" id="SSF54631">
    <property type="entry name" value="CBS-domain pair"/>
    <property type="match status" value="1"/>
</dbReference>
<evidence type="ECO:0000313" key="4">
    <source>
        <dbReference type="EMBL" id="QDT43823.1"/>
    </source>
</evidence>
<evidence type="ECO:0000256" key="1">
    <source>
        <dbReference type="ARBA" id="ARBA00023122"/>
    </source>
</evidence>
<dbReference type="InterPro" id="IPR000644">
    <property type="entry name" value="CBS_dom"/>
</dbReference>
<dbReference type="Gene3D" id="3.10.580.10">
    <property type="entry name" value="CBS-domain"/>
    <property type="match status" value="1"/>
</dbReference>
<evidence type="ECO:0000256" key="2">
    <source>
        <dbReference type="PROSITE-ProRule" id="PRU00703"/>
    </source>
</evidence>
<dbReference type="PANTHER" id="PTHR43080">
    <property type="entry name" value="CBS DOMAIN-CONTAINING PROTEIN CBSX3, MITOCHONDRIAL"/>
    <property type="match status" value="1"/>
</dbReference>
<dbReference type="KEGG" id="gaz:Pan241w_39270"/>
<evidence type="ECO:0000313" key="5">
    <source>
        <dbReference type="Proteomes" id="UP000317171"/>
    </source>
</evidence>
<feature type="domain" description="CBS" evidence="3">
    <location>
        <begin position="86"/>
        <end position="146"/>
    </location>
</feature>
<keyword evidence="5" id="KW-1185">Reference proteome</keyword>
<protein>
    <submittedName>
        <fullName evidence="4">Putative voltage-gated ClC-type chloride channel ClcB</fullName>
    </submittedName>
</protein>
<accession>A0A517RIY5</accession>
<dbReference type="Pfam" id="PF00571">
    <property type="entry name" value="CBS"/>
    <property type="match status" value="2"/>
</dbReference>
<evidence type="ECO:0000259" key="3">
    <source>
        <dbReference type="PROSITE" id="PS51371"/>
    </source>
</evidence>
<name>A0A517RIY5_9PLAN</name>
<dbReference type="InterPro" id="IPR046342">
    <property type="entry name" value="CBS_dom_sf"/>
</dbReference>
<dbReference type="PROSITE" id="PS51371">
    <property type="entry name" value="CBS"/>
    <property type="match status" value="2"/>
</dbReference>
<sequence length="168" mass="19039">MNDPIQSPHAKNFMTHYVEVVTPDMTLTEVIRFLLKHKLSNAPVAEIKHDKKFLLGFISEGDCLKAVSNELFFGNPSPPQSAKTIMTAHPICIAPETELFSIVSIFTSHNVHHLPVVENGELLGIVSRSDILKEMETYYSQIVHTSDHERQLRDTSQIMNLRFNIDRG</sequence>
<dbReference type="AlphaFoldDB" id="A0A517RIY5"/>
<proteinExistence type="predicted"/>
<dbReference type="EMBL" id="CP036269">
    <property type="protein sequence ID" value="QDT43823.1"/>
    <property type="molecule type" value="Genomic_DNA"/>
</dbReference>
<dbReference type="InterPro" id="IPR051257">
    <property type="entry name" value="Diverse_CBS-Domain"/>
</dbReference>
<dbReference type="RefSeq" id="WP_145218784.1">
    <property type="nucleotide sequence ID" value="NZ_CP036269.1"/>
</dbReference>
<dbReference type="PANTHER" id="PTHR43080:SF2">
    <property type="entry name" value="CBS DOMAIN-CONTAINING PROTEIN"/>
    <property type="match status" value="1"/>
</dbReference>
<dbReference type="SMART" id="SM00116">
    <property type="entry name" value="CBS"/>
    <property type="match status" value="2"/>
</dbReference>
<gene>
    <name evidence="4" type="ORF">Pan241w_39270</name>
</gene>
<keyword evidence="1 2" id="KW-0129">CBS domain</keyword>
<feature type="domain" description="CBS" evidence="3">
    <location>
        <begin position="14"/>
        <end position="77"/>
    </location>
</feature>
<reference evidence="4 5" key="1">
    <citation type="submission" date="2019-02" db="EMBL/GenBank/DDBJ databases">
        <title>Deep-cultivation of Planctomycetes and their phenomic and genomic characterization uncovers novel biology.</title>
        <authorList>
            <person name="Wiegand S."/>
            <person name="Jogler M."/>
            <person name="Boedeker C."/>
            <person name="Pinto D."/>
            <person name="Vollmers J."/>
            <person name="Rivas-Marin E."/>
            <person name="Kohn T."/>
            <person name="Peeters S.H."/>
            <person name="Heuer A."/>
            <person name="Rast P."/>
            <person name="Oberbeckmann S."/>
            <person name="Bunk B."/>
            <person name="Jeske O."/>
            <person name="Meyerdierks A."/>
            <person name="Storesund J.E."/>
            <person name="Kallscheuer N."/>
            <person name="Luecker S."/>
            <person name="Lage O.M."/>
            <person name="Pohl T."/>
            <person name="Merkel B.J."/>
            <person name="Hornburger P."/>
            <person name="Mueller R.-W."/>
            <person name="Bruemmer F."/>
            <person name="Labrenz M."/>
            <person name="Spormann A.M."/>
            <person name="Op den Camp H."/>
            <person name="Overmann J."/>
            <person name="Amann R."/>
            <person name="Jetten M.S.M."/>
            <person name="Mascher T."/>
            <person name="Medema M.H."/>
            <person name="Devos D.P."/>
            <person name="Kaster A.-K."/>
            <person name="Ovreas L."/>
            <person name="Rohde M."/>
            <person name="Galperin M.Y."/>
            <person name="Jogler C."/>
        </authorList>
    </citation>
    <scope>NUCLEOTIDE SEQUENCE [LARGE SCALE GENOMIC DNA]</scope>
    <source>
        <strain evidence="4 5">Pan241w</strain>
    </source>
</reference>
<organism evidence="4 5">
    <name type="scientific">Gimesia alba</name>
    <dbReference type="NCBI Taxonomy" id="2527973"/>
    <lineage>
        <taxon>Bacteria</taxon>
        <taxon>Pseudomonadati</taxon>
        <taxon>Planctomycetota</taxon>
        <taxon>Planctomycetia</taxon>
        <taxon>Planctomycetales</taxon>
        <taxon>Planctomycetaceae</taxon>
        <taxon>Gimesia</taxon>
    </lineage>
</organism>
<dbReference type="OrthoDB" id="9807125at2"/>
<dbReference type="Proteomes" id="UP000317171">
    <property type="component" value="Chromosome"/>
</dbReference>